<proteinExistence type="predicted"/>
<dbReference type="AlphaFoldDB" id="A0A136WCB2"/>
<feature type="domain" description="Anti-sigma-28 factor FlgM C-terminal" evidence="2">
    <location>
        <begin position="65"/>
        <end position="99"/>
    </location>
</feature>
<reference evidence="3 4" key="1">
    <citation type="submission" date="2016-01" db="EMBL/GenBank/DDBJ databases">
        <title>Genome sequence of Clostridium neopropionicum X4, DSM-3847.</title>
        <authorList>
            <person name="Poehlein A."/>
            <person name="Beck M.H."/>
            <person name="Bengelsdorf F.R."/>
            <person name="Daniel R."/>
            <person name="Duerre P."/>
        </authorList>
    </citation>
    <scope>NUCLEOTIDE SEQUENCE [LARGE SCALE GENOMIC DNA]</scope>
    <source>
        <strain evidence="3 4">DSM-3847</strain>
    </source>
</reference>
<keyword evidence="4" id="KW-1185">Reference proteome</keyword>
<gene>
    <name evidence="3" type="ORF">CLNEO_25920</name>
</gene>
<organism evidence="3 4">
    <name type="scientific">Anaerotignum neopropionicum</name>
    <dbReference type="NCBI Taxonomy" id="36847"/>
    <lineage>
        <taxon>Bacteria</taxon>
        <taxon>Bacillati</taxon>
        <taxon>Bacillota</taxon>
        <taxon>Clostridia</taxon>
        <taxon>Lachnospirales</taxon>
        <taxon>Anaerotignaceae</taxon>
        <taxon>Anaerotignum</taxon>
    </lineage>
</organism>
<dbReference type="Pfam" id="PF04316">
    <property type="entry name" value="FlgM"/>
    <property type="match status" value="1"/>
</dbReference>
<dbReference type="STRING" id="36847.CLNEO_25920"/>
<evidence type="ECO:0000256" key="1">
    <source>
        <dbReference type="SAM" id="MobiDB-lite"/>
    </source>
</evidence>
<feature type="region of interest" description="Disordered" evidence="1">
    <location>
        <begin position="10"/>
        <end position="29"/>
    </location>
</feature>
<comment type="caution">
    <text evidence="3">The sequence shown here is derived from an EMBL/GenBank/DDBJ whole genome shotgun (WGS) entry which is preliminary data.</text>
</comment>
<sequence length="101" mass="11371">MKVSLNSFFNMQSTNKNKEKTSQLLPQSNTASRAKNCDEIIISAKIEKPTQIGFVDELKNRLAKEAATPCPEQKIADLKQQIEEGTYQIDLDQIAKKMLLS</sequence>
<dbReference type="EMBL" id="LRVM01000011">
    <property type="protein sequence ID" value="KXL52076.1"/>
    <property type="molecule type" value="Genomic_DNA"/>
</dbReference>
<dbReference type="InterPro" id="IPR035890">
    <property type="entry name" value="Anti-sigma-28_factor_FlgM_sf"/>
</dbReference>
<name>A0A136WCB2_9FIRM</name>
<evidence type="ECO:0000313" key="3">
    <source>
        <dbReference type="EMBL" id="KXL52076.1"/>
    </source>
</evidence>
<evidence type="ECO:0000259" key="2">
    <source>
        <dbReference type="Pfam" id="PF04316"/>
    </source>
</evidence>
<dbReference type="Proteomes" id="UP000070539">
    <property type="component" value="Unassembled WGS sequence"/>
</dbReference>
<dbReference type="RefSeq" id="WP_066089998.1">
    <property type="nucleotide sequence ID" value="NZ_LRVM01000011.1"/>
</dbReference>
<protein>
    <submittedName>
        <fullName evidence="3">Anti-sigma-28 factor, FlgM</fullName>
    </submittedName>
</protein>
<dbReference type="SUPFAM" id="SSF101498">
    <property type="entry name" value="Anti-sigma factor FlgM"/>
    <property type="match status" value="1"/>
</dbReference>
<evidence type="ECO:0000313" key="4">
    <source>
        <dbReference type="Proteomes" id="UP000070539"/>
    </source>
</evidence>
<dbReference type="InterPro" id="IPR031316">
    <property type="entry name" value="FlgM_C"/>
</dbReference>
<accession>A0A136WCB2</accession>
<dbReference type="OrthoDB" id="2382241at2"/>